<evidence type="ECO:0000313" key="2">
    <source>
        <dbReference type="EMBL" id="KAH7158235.1"/>
    </source>
</evidence>
<comment type="caution">
    <text evidence="2">The sequence shown here is derived from an EMBL/GenBank/DDBJ whole genome shotgun (WGS) entry which is preliminary data.</text>
</comment>
<proteinExistence type="predicted"/>
<feature type="region of interest" description="Disordered" evidence="1">
    <location>
        <begin position="70"/>
        <end position="97"/>
    </location>
</feature>
<reference evidence="2" key="1">
    <citation type="journal article" date="2021" name="Nat. Commun.">
        <title>Genetic determinants of endophytism in the Arabidopsis root mycobiome.</title>
        <authorList>
            <person name="Mesny F."/>
            <person name="Miyauchi S."/>
            <person name="Thiergart T."/>
            <person name="Pickel B."/>
            <person name="Atanasova L."/>
            <person name="Karlsson M."/>
            <person name="Huettel B."/>
            <person name="Barry K.W."/>
            <person name="Haridas S."/>
            <person name="Chen C."/>
            <person name="Bauer D."/>
            <person name="Andreopoulos W."/>
            <person name="Pangilinan J."/>
            <person name="LaButti K."/>
            <person name="Riley R."/>
            <person name="Lipzen A."/>
            <person name="Clum A."/>
            <person name="Drula E."/>
            <person name="Henrissat B."/>
            <person name="Kohler A."/>
            <person name="Grigoriev I.V."/>
            <person name="Martin F.M."/>
            <person name="Hacquard S."/>
        </authorList>
    </citation>
    <scope>NUCLEOTIDE SEQUENCE</scope>
    <source>
        <strain evidence="2">MPI-CAGE-AT-0021</strain>
    </source>
</reference>
<accession>A0A9P9JF66</accession>
<sequence>MEHCRPVAPIAPIAQSLPSNSIALPEPEPVAHASAQRQWYEMPSSSVTHMHEAKSKSEWWGFNHPHHQTLISSSARDGEGGNIREQRTCTPTPEVALKPANARDRGDHALGQPPTNGPVGMGFSVKGIMIGRAIARPRPSPSVPVPASKGQGVFFPKGPKESISAVETQPNEKGNVCGKKGHKWDAHEQIVAPASPLVASCISKAVCGVASPNFRPASVTIPGGHGKAILPGELYLRSPSTAVAIPSSILDAVLRPKAGMGLCRYCGNPCASVETRNAESESPYLGRQGTVRAQPASHGVAVARPLG</sequence>
<dbReference type="Proteomes" id="UP000717696">
    <property type="component" value="Unassembled WGS sequence"/>
</dbReference>
<dbReference type="OrthoDB" id="10349085at2759"/>
<dbReference type="AlphaFoldDB" id="A0A9P9JF66"/>
<feature type="compositionally biased region" description="Basic and acidic residues" evidence="1">
    <location>
        <begin position="76"/>
        <end position="87"/>
    </location>
</feature>
<organism evidence="2 3">
    <name type="scientific">Dactylonectria estremocensis</name>
    <dbReference type="NCBI Taxonomy" id="1079267"/>
    <lineage>
        <taxon>Eukaryota</taxon>
        <taxon>Fungi</taxon>
        <taxon>Dikarya</taxon>
        <taxon>Ascomycota</taxon>
        <taxon>Pezizomycotina</taxon>
        <taxon>Sordariomycetes</taxon>
        <taxon>Hypocreomycetidae</taxon>
        <taxon>Hypocreales</taxon>
        <taxon>Nectriaceae</taxon>
        <taxon>Dactylonectria</taxon>
    </lineage>
</organism>
<feature type="region of interest" description="Disordered" evidence="1">
    <location>
        <begin position="138"/>
        <end position="157"/>
    </location>
</feature>
<name>A0A9P9JF66_9HYPO</name>
<dbReference type="EMBL" id="JAGMUU010000003">
    <property type="protein sequence ID" value="KAH7158235.1"/>
    <property type="molecule type" value="Genomic_DNA"/>
</dbReference>
<evidence type="ECO:0000313" key="3">
    <source>
        <dbReference type="Proteomes" id="UP000717696"/>
    </source>
</evidence>
<keyword evidence="3" id="KW-1185">Reference proteome</keyword>
<gene>
    <name evidence="2" type="ORF">B0J13DRAFT_603869</name>
</gene>
<protein>
    <submittedName>
        <fullName evidence="2">Uncharacterized protein</fullName>
    </submittedName>
</protein>
<evidence type="ECO:0000256" key="1">
    <source>
        <dbReference type="SAM" id="MobiDB-lite"/>
    </source>
</evidence>